<keyword evidence="3" id="KW-1185">Reference proteome</keyword>
<keyword evidence="1" id="KW-0472">Membrane</keyword>
<dbReference type="InterPro" id="IPR010699">
    <property type="entry name" value="DUF1275"/>
</dbReference>
<feature type="transmembrane region" description="Helical" evidence="1">
    <location>
        <begin position="21"/>
        <end position="45"/>
    </location>
</feature>
<gene>
    <name evidence="2" type="ORF">D0Y96_14430</name>
</gene>
<dbReference type="EMBL" id="QVQT01000005">
    <property type="protein sequence ID" value="RFU15653.1"/>
    <property type="molecule type" value="Genomic_DNA"/>
</dbReference>
<dbReference type="Proteomes" id="UP000264702">
    <property type="component" value="Unassembled WGS sequence"/>
</dbReference>
<feature type="transmembrane region" description="Helical" evidence="1">
    <location>
        <begin position="126"/>
        <end position="145"/>
    </location>
</feature>
<dbReference type="PANTHER" id="PTHR37314:SF4">
    <property type="entry name" value="UPF0700 TRANSMEMBRANE PROTEIN YOAK"/>
    <property type="match status" value="1"/>
</dbReference>
<evidence type="ECO:0000313" key="3">
    <source>
        <dbReference type="Proteomes" id="UP000264702"/>
    </source>
</evidence>
<feature type="transmembrane region" description="Helical" evidence="1">
    <location>
        <begin position="191"/>
        <end position="210"/>
    </location>
</feature>
<dbReference type="RefSeq" id="WP_117301228.1">
    <property type="nucleotide sequence ID" value="NZ_QVQT02000005.1"/>
</dbReference>
<dbReference type="AlphaFoldDB" id="A0A372IM55"/>
<name>A0A372IM55_9BACT</name>
<comment type="caution">
    <text evidence="2">The sequence shown here is derived from an EMBL/GenBank/DDBJ whole genome shotgun (WGS) entry which is preliminary data.</text>
</comment>
<organism evidence="2 3">
    <name type="scientific">Paracidobacterium acidisoli</name>
    <dbReference type="NCBI Taxonomy" id="2303751"/>
    <lineage>
        <taxon>Bacteria</taxon>
        <taxon>Pseudomonadati</taxon>
        <taxon>Acidobacteriota</taxon>
        <taxon>Terriglobia</taxon>
        <taxon>Terriglobales</taxon>
        <taxon>Acidobacteriaceae</taxon>
        <taxon>Paracidobacterium</taxon>
    </lineage>
</organism>
<sequence>MPLFYLRRLTGRERSEKANRHLAFYLAFVAGATDAGGFFAIGHYSSHMSGVISSLSSDLALGRRWLLLIGGVSVLSFFLGSFFTTLFVRWARRRELECEYALPLIAEAALLLWFGCRGRNFAGDQAVMVTVMVLCFAMGLQNAIITKLSDAVIRTTHLTGMVTDIGIALGRIVSSRWRNTDVETAREIDTVFLLSSLIGLFLAGGVMGTLGFRHIGFLFAVPLAMVLLLLAGLPVVDDVRRREGVEP</sequence>
<proteinExistence type="predicted"/>
<dbReference type="OrthoDB" id="270162at2"/>
<evidence type="ECO:0000313" key="2">
    <source>
        <dbReference type="EMBL" id="RFU15653.1"/>
    </source>
</evidence>
<dbReference type="PANTHER" id="PTHR37314">
    <property type="entry name" value="SLR0142 PROTEIN"/>
    <property type="match status" value="1"/>
</dbReference>
<feature type="transmembrane region" description="Helical" evidence="1">
    <location>
        <begin position="216"/>
        <end position="236"/>
    </location>
</feature>
<keyword evidence="1" id="KW-0812">Transmembrane</keyword>
<evidence type="ECO:0000256" key="1">
    <source>
        <dbReference type="SAM" id="Phobius"/>
    </source>
</evidence>
<accession>A0A372IM55</accession>
<feature type="transmembrane region" description="Helical" evidence="1">
    <location>
        <begin position="65"/>
        <end position="88"/>
    </location>
</feature>
<dbReference type="Pfam" id="PF06912">
    <property type="entry name" value="DUF1275"/>
    <property type="match status" value="1"/>
</dbReference>
<reference evidence="2 3" key="1">
    <citation type="submission" date="2018-08" db="EMBL/GenBank/DDBJ databases">
        <title>Acidipila sp. 4G-K13, an acidobacterium isolated from forest soil.</title>
        <authorList>
            <person name="Gao Z.-H."/>
            <person name="Qiu L.-H."/>
        </authorList>
    </citation>
    <scope>NUCLEOTIDE SEQUENCE [LARGE SCALE GENOMIC DNA]</scope>
    <source>
        <strain evidence="2 3">4G-K13</strain>
    </source>
</reference>
<keyword evidence="1" id="KW-1133">Transmembrane helix</keyword>
<protein>
    <submittedName>
        <fullName evidence="2">DUF1275 domain-containing protein</fullName>
    </submittedName>
</protein>